<organism evidence="3 4">
    <name type="scientific">Methylotenera versatilis (strain 301)</name>
    <dbReference type="NCBI Taxonomy" id="666681"/>
    <lineage>
        <taxon>Bacteria</taxon>
        <taxon>Pseudomonadati</taxon>
        <taxon>Pseudomonadota</taxon>
        <taxon>Betaproteobacteria</taxon>
        <taxon>Nitrosomonadales</taxon>
        <taxon>Methylophilaceae</taxon>
        <taxon>Methylotenera</taxon>
    </lineage>
</organism>
<accession>D7DK58</accession>
<dbReference type="Pfam" id="PF13719">
    <property type="entry name" value="Zn_ribbon_5"/>
    <property type="match status" value="1"/>
</dbReference>
<dbReference type="EMBL" id="CP002056">
    <property type="protein sequence ID" value="ADI28443.1"/>
    <property type="molecule type" value="Genomic_DNA"/>
</dbReference>
<reference evidence="3 4" key="2">
    <citation type="journal article" date="2011" name="J. Bacteriol.">
        <title>Genomes of three methylotrophs from a single niche uncover genetic and metabolic divergence of Methylophilaceae.</title>
        <authorList>
            <person name="Lapidus A."/>
            <person name="Clum A."/>
            <person name="Labutti K."/>
            <person name="Kaluzhnaya M.G."/>
            <person name="Lim S."/>
            <person name="Beck D.A."/>
            <person name="Glavina Del Rio T."/>
            <person name="Nolan M."/>
            <person name="Mavromatis K."/>
            <person name="Huntemann M."/>
            <person name="Lucas S."/>
            <person name="Lidstrom M.E."/>
            <person name="Ivanova N."/>
            <person name="Chistoserdova L."/>
        </authorList>
    </citation>
    <scope>NUCLEOTIDE SEQUENCE [LARGE SCALE GENOMIC DNA]</scope>
    <source>
        <strain evidence="3 4">301</strain>
    </source>
</reference>
<keyword evidence="1" id="KW-0472">Membrane</keyword>
<keyword evidence="1" id="KW-1133">Transmembrane helix</keyword>
<dbReference type="AlphaFoldDB" id="D7DK58"/>
<dbReference type="InterPro" id="IPR021834">
    <property type="entry name" value="DUF3426"/>
</dbReference>
<sequence length="271" mass="30472">MTNVTNCPNCQTQFIVTDEQLNQHNGKVRCGHCLHVFDAKEELVDVNAADAEVLDDTDLANVSDEHQAQASHAEEHENSQISEEASEIVSKALLKDSQANYFQTIDRQTERKTRLYKWLISSFAVLLLIAAVVQSIYFWRSDITIYYPKLKPLLTQACEKLSCSISLPKKIEFIIIDDSDMQEDADHEGLIHFSSTLINQAGFIQTYPNIELTLTDIEDKPKLRRIFTPKEYLPAHTDVASGLPAGAEIKVKLALTAQDEPVAGYRISVSY</sequence>
<dbReference type="HOGENOM" id="CLU_036053_0_0_4"/>
<evidence type="ECO:0000313" key="4">
    <source>
        <dbReference type="Proteomes" id="UP000000383"/>
    </source>
</evidence>
<protein>
    <submittedName>
        <fullName evidence="3">MJ0042 family finger-like protein</fullName>
    </submittedName>
</protein>
<name>D7DK58_METV0</name>
<evidence type="ECO:0000313" key="3">
    <source>
        <dbReference type="EMBL" id="ADI28443.1"/>
    </source>
</evidence>
<dbReference type="eggNOG" id="ENOG5030T5U">
    <property type="taxonomic scope" value="Bacteria"/>
</dbReference>
<dbReference type="NCBIfam" id="TIGR02098">
    <property type="entry name" value="MJ0042_CXXC"/>
    <property type="match status" value="1"/>
</dbReference>
<evidence type="ECO:0000259" key="2">
    <source>
        <dbReference type="Pfam" id="PF13719"/>
    </source>
</evidence>
<dbReference type="KEGG" id="meh:M301_0055"/>
<reference evidence="4" key="1">
    <citation type="submission" date="2010-05" db="EMBL/GenBank/DDBJ databases">
        <title>Complete sequence of Methylotenera sp. 301.</title>
        <authorList>
            <person name="Lucas S."/>
            <person name="Copeland A."/>
            <person name="Lapidus A."/>
            <person name="Cheng J.-F."/>
            <person name="Bruce D."/>
            <person name="Goodwin L."/>
            <person name="Pitluck S."/>
            <person name="Clum A."/>
            <person name="Land M."/>
            <person name="Hauser L."/>
            <person name="Kyrpides N."/>
            <person name="Ivanova N."/>
            <person name="Chistoservova L."/>
            <person name="Kalyuzhnaya M."/>
            <person name="Woyke T."/>
        </authorList>
    </citation>
    <scope>NUCLEOTIDE SEQUENCE [LARGE SCALE GENOMIC DNA]</scope>
    <source>
        <strain evidence="4">301</strain>
    </source>
</reference>
<dbReference type="RefSeq" id="WP_013146760.1">
    <property type="nucleotide sequence ID" value="NC_014207.1"/>
</dbReference>
<dbReference type="InterPro" id="IPR011723">
    <property type="entry name" value="Znf/thioredoxin_put"/>
</dbReference>
<dbReference type="Pfam" id="PF11906">
    <property type="entry name" value="DUF3426"/>
    <property type="match status" value="1"/>
</dbReference>
<dbReference type="OrthoDB" id="5294582at2"/>
<keyword evidence="1" id="KW-0812">Transmembrane</keyword>
<feature type="transmembrane region" description="Helical" evidence="1">
    <location>
        <begin position="115"/>
        <end position="139"/>
    </location>
</feature>
<keyword evidence="4" id="KW-1185">Reference proteome</keyword>
<gene>
    <name evidence="3" type="ordered locus">M301_0055</name>
</gene>
<dbReference type="Proteomes" id="UP000000383">
    <property type="component" value="Chromosome"/>
</dbReference>
<feature type="domain" description="Zinc finger/thioredoxin putative" evidence="2">
    <location>
        <begin position="5"/>
        <end position="39"/>
    </location>
</feature>
<proteinExistence type="predicted"/>
<evidence type="ECO:0000256" key="1">
    <source>
        <dbReference type="SAM" id="Phobius"/>
    </source>
</evidence>
<dbReference type="STRING" id="666681.M301_0055"/>